<dbReference type="EMBL" id="CCKQ01011017">
    <property type="protein sequence ID" value="CDW82551.1"/>
    <property type="molecule type" value="Genomic_DNA"/>
</dbReference>
<reference evidence="1 2" key="1">
    <citation type="submission" date="2014-06" db="EMBL/GenBank/DDBJ databases">
        <authorList>
            <person name="Swart Estienne"/>
        </authorList>
    </citation>
    <scope>NUCLEOTIDE SEQUENCE [LARGE SCALE GENOMIC DNA]</scope>
    <source>
        <strain evidence="1 2">130c</strain>
    </source>
</reference>
<protein>
    <submittedName>
        <fullName evidence="1">Uncharacterized protein</fullName>
    </submittedName>
</protein>
<dbReference type="AlphaFoldDB" id="A0A078AKZ4"/>
<organism evidence="1 2">
    <name type="scientific">Stylonychia lemnae</name>
    <name type="common">Ciliate</name>
    <dbReference type="NCBI Taxonomy" id="5949"/>
    <lineage>
        <taxon>Eukaryota</taxon>
        <taxon>Sar</taxon>
        <taxon>Alveolata</taxon>
        <taxon>Ciliophora</taxon>
        <taxon>Intramacronucleata</taxon>
        <taxon>Spirotrichea</taxon>
        <taxon>Stichotrichia</taxon>
        <taxon>Sporadotrichida</taxon>
        <taxon>Oxytrichidae</taxon>
        <taxon>Stylonychinae</taxon>
        <taxon>Stylonychia</taxon>
    </lineage>
</organism>
<accession>A0A078AKZ4</accession>
<keyword evidence="2" id="KW-1185">Reference proteome</keyword>
<sequence length="120" mass="14162">MSILDKQVFNSKQLGLYDQKLRQLVDESYDFCLYRCAEKPGNIQTCKESCFKDIIVPFRFKNHASRDEEDNLYRKCLAQKFPSIKHEDYIDCTNLLHKDRLKMIGDQLVSISENTLNIIH</sequence>
<evidence type="ECO:0000313" key="2">
    <source>
        <dbReference type="Proteomes" id="UP000039865"/>
    </source>
</evidence>
<name>A0A078AKZ4_STYLE</name>
<evidence type="ECO:0000313" key="1">
    <source>
        <dbReference type="EMBL" id="CDW82551.1"/>
    </source>
</evidence>
<dbReference type="Proteomes" id="UP000039865">
    <property type="component" value="Unassembled WGS sequence"/>
</dbReference>
<dbReference type="InParanoid" id="A0A078AKZ4"/>
<proteinExistence type="predicted"/>
<gene>
    <name evidence="1" type="primary">Contig15793.g16836</name>
    <name evidence="1" type="ORF">STYLEM_11584</name>
</gene>